<dbReference type="Gene3D" id="1.20.120.20">
    <property type="entry name" value="Apolipoprotein"/>
    <property type="match status" value="1"/>
</dbReference>
<organism evidence="4 5">
    <name type="scientific">Effusibacillus dendaii</name>
    <dbReference type="NCBI Taxonomy" id="2743772"/>
    <lineage>
        <taxon>Bacteria</taxon>
        <taxon>Bacillati</taxon>
        <taxon>Bacillota</taxon>
        <taxon>Bacilli</taxon>
        <taxon>Bacillales</taxon>
        <taxon>Alicyclobacillaceae</taxon>
        <taxon>Effusibacillus</taxon>
    </lineage>
</organism>
<dbReference type="RefSeq" id="WP_200760452.1">
    <property type="nucleotide sequence ID" value="NZ_AP023366.1"/>
</dbReference>
<evidence type="ECO:0000259" key="3">
    <source>
        <dbReference type="Pfam" id="PF20155"/>
    </source>
</evidence>
<dbReference type="InterPro" id="IPR016024">
    <property type="entry name" value="ARM-type_fold"/>
</dbReference>
<protein>
    <recommendedName>
        <fullName evidence="3">Tape measure protein N-terminal domain-containing protein</fullName>
    </recommendedName>
</protein>
<sequence>MELGSLFVKLGLDFSQFKKGVQDAKTTVSDLGKSLDNSFSTAGLSNYTETVSGLRTRLGILRNELKTVTAGLDETDDRERILTAQTESLSKQIELQQQLVQKLADKYQKLAQEKGENTKATQSAALQLSKEQKNLAELEAQLRRTSNEIKKQSDNLNDLNNKYSSFGRVAEIVKGALLFSGIYGGLQMVADGFRAVVGGGIEFNANMEQNQIAFTQMLGSAEQAKAMLEDLTKFAADTPFELPQVEDAAKKLLAFGFAADQIKPMLTSIGDAAAGLGLGAEGVNRITIALGQMQAKGKVQSDEMLQLVEAGIPAWDILAKSIGVSTAELQNMVTKGAVPADQAIQALVKGMEERFPNMMDAQSKSFSGMMSTLKDNLNITFGQVMQPLFQWLTDVALPKALDLTTKFTDALKEGGAVEAFKTILPSNVVDDLVSVGGAVKEVFGFIKENSEPIMAALIGIGAGFAVFKGYNEIKNTVQAIQELRVALMLLTASNPILLAVSLAIGSVAAASYLVYQHWDGIKAFFASTWEGVKQVFSNALDAIVGFFKTWGPTILAVATGPIGLLIFEVVKHWESIKQATIEAWDAVKNFVVNAFQWMYDHNYYFKDLVDFIRNTWAKAKQDAQEIWQAITDTLSSIWDAISTKVKDVWNTISQTTMTIWSTISNWLSGLWERLKGQVNNAWNAIYGVISGVWERISSGFKSLIDEAWNWGANLLDTFIQGFRSAFDRLVESLSDAGKTIAGYLGFHSPTELGAGRDADKWAPNFMKMFTAGIQENMPKLQEVVNGMAFSLNPSLPIISPAMVGSSYNTSSSTVNYGGIYITVQGSNASDQADQLIRELQRRGVRL</sequence>
<keyword evidence="1" id="KW-0175">Coiled coil</keyword>
<evidence type="ECO:0000256" key="1">
    <source>
        <dbReference type="SAM" id="Coils"/>
    </source>
</evidence>
<dbReference type="SUPFAM" id="SSF48371">
    <property type="entry name" value="ARM repeat"/>
    <property type="match status" value="1"/>
</dbReference>
<dbReference type="PANTHER" id="PTHR38812:SF2">
    <property type="entry name" value="MU-LIKE PROPHAGE FLUMU PROTEIN GP42"/>
    <property type="match status" value="1"/>
</dbReference>
<dbReference type="InterPro" id="IPR013491">
    <property type="entry name" value="Tape_meas_N"/>
</dbReference>
<keyword evidence="5" id="KW-1185">Reference proteome</keyword>
<dbReference type="NCBIfam" id="TIGR02675">
    <property type="entry name" value="tape_meas_nterm"/>
    <property type="match status" value="1"/>
</dbReference>
<dbReference type="KEGG" id="eff:skT53_14320"/>
<evidence type="ECO:0000313" key="4">
    <source>
        <dbReference type="EMBL" id="BCJ86447.1"/>
    </source>
</evidence>
<feature type="transmembrane region" description="Helical" evidence="2">
    <location>
        <begin position="483"/>
        <end position="515"/>
    </location>
</feature>
<gene>
    <name evidence="4" type="ORF">skT53_14320</name>
</gene>
<keyword evidence="2" id="KW-1133">Transmembrane helix</keyword>
<dbReference type="InterPro" id="IPR053058">
    <property type="entry name" value="Mulikevirus_tape_measure"/>
</dbReference>
<evidence type="ECO:0000313" key="5">
    <source>
        <dbReference type="Proteomes" id="UP000593802"/>
    </source>
</evidence>
<dbReference type="AlphaFoldDB" id="A0A7I8D8X1"/>
<evidence type="ECO:0000256" key="2">
    <source>
        <dbReference type="SAM" id="Phobius"/>
    </source>
</evidence>
<dbReference type="EMBL" id="AP023366">
    <property type="protein sequence ID" value="BCJ86447.1"/>
    <property type="molecule type" value="Genomic_DNA"/>
</dbReference>
<proteinExistence type="predicted"/>
<dbReference type="Proteomes" id="UP000593802">
    <property type="component" value="Chromosome"/>
</dbReference>
<accession>A0A7I8D8X1</accession>
<feature type="transmembrane region" description="Helical" evidence="2">
    <location>
        <begin position="453"/>
        <end position="471"/>
    </location>
</feature>
<feature type="coiled-coil region" evidence="1">
    <location>
        <begin position="93"/>
        <end position="162"/>
    </location>
</feature>
<dbReference type="PANTHER" id="PTHR38812">
    <property type="entry name" value="MU-LIKE PROPHAGE FLUMU PROTEIN GP42"/>
    <property type="match status" value="1"/>
</dbReference>
<name>A0A7I8D8X1_9BACL</name>
<keyword evidence="2" id="KW-0812">Transmembrane</keyword>
<reference evidence="4 5" key="1">
    <citation type="submission" date="2020-08" db="EMBL/GenBank/DDBJ databases">
        <title>Complete Genome Sequence of Effusibacillus dendaii Strain skT53, Isolated from Farmland soil.</title>
        <authorList>
            <person name="Konishi T."/>
            <person name="Kawasaki H."/>
        </authorList>
    </citation>
    <scope>NUCLEOTIDE SEQUENCE [LARGE SCALE GENOMIC DNA]</scope>
    <source>
        <strain evidence="5">skT53</strain>
    </source>
</reference>
<keyword evidence="2" id="KW-0472">Membrane</keyword>
<dbReference type="Pfam" id="PF20155">
    <property type="entry name" value="TMP_3"/>
    <property type="match status" value="1"/>
</dbReference>
<feature type="domain" description="Tape measure protein N-terminal" evidence="3">
    <location>
        <begin position="200"/>
        <end position="386"/>
    </location>
</feature>